<sequence>MKNLLLFLLLFASSASAEIYTWQDRAGTAFYTNSLHEIPARYRARAKLLDVATGKKVPIPAGPSAGSPAPAGAAPAAVPVVTPVPAPVPQPAPPSAGPAQAGQPGSVQQLRDTQTGAPGQRPGYTIIPNNPAPVPAASSAPRVPSPKRARPHRVRSDDDE</sequence>
<feature type="domain" description="DUF4124" evidence="3">
    <location>
        <begin position="6"/>
        <end position="93"/>
    </location>
</feature>
<reference evidence="5" key="1">
    <citation type="submission" date="2020-06" db="EMBL/GenBank/DDBJ databases">
        <title>Draft genomic sequecing of Geomonas sp. Red745.</title>
        <authorList>
            <person name="Itoh H."/>
            <person name="Xu Z.X."/>
            <person name="Ushijima N."/>
            <person name="Masuda Y."/>
            <person name="Shiratori Y."/>
            <person name="Senoo K."/>
        </authorList>
    </citation>
    <scope>NUCLEOTIDE SEQUENCE [LARGE SCALE GENOMIC DNA]</scope>
    <source>
        <strain evidence="5">Red745</strain>
    </source>
</reference>
<dbReference type="Proteomes" id="UP000587586">
    <property type="component" value="Unassembled WGS sequence"/>
</dbReference>
<keyword evidence="2" id="KW-0732">Signal</keyword>
<proteinExistence type="predicted"/>
<accession>A0A6V8NBT9</accession>
<feature type="region of interest" description="Disordered" evidence="1">
    <location>
        <begin position="56"/>
        <end position="160"/>
    </location>
</feature>
<protein>
    <recommendedName>
        <fullName evidence="3">DUF4124 domain-containing protein</fullName>
    </recommendedName>
</protein>
<feature type="compositionally biased region" description="Low complexity" evidence="1">
    <location>
        <begin position="62"/>
        <end position="81"/>
    </location>
</feature>
<feature type="compositionally biased region" description="Low complexity" evidence="1">
    <location>
        <begin position="97"/>
        <end position="109"/>
    </location>
</feature>
<feature type="compositionally biased region" description="Pro residues" evidence="1">
    <location>
        <begin position="82"/>
        <end position="96"/>
    </location>
</feature>
<evidence type="ECO:0000313" key="4">
    <source>
        <dbReference type="EMBL" id="GFO69981.1"/>
    </source>
</evidence>
<feature type="signal peptide" evidence="2">
    <location>
        <begin position="1"/>
        <end position="17"/>
    </location>
</feature>
<dbReference type="AlphaFoldDB" id="A0A6V8NBT9"/>
<evidence type="ECO:0000313" key="5">
    <source>
        <dbReference type="Proteomes" id="UP000587586"/>
    </source>
</evidence>
<comment type="caution">
    <text evidence="4">The sequence shown here is derived from an EMBL/GenBank/DDBJ whole genome shotgun (WGS) entry which is preliminary data.</text>
</comment>
<name>A0A6V8NBT9_9BACT</name>
<dbReference type="InterPro" id="IPR025392">
    <property type="entry name" value="DUF4124"/>
</dbReference>
<keyword evidence="5" id="KW-1185">Reference proteome</keyword>
<organism evidence="4 5">
    <name type="scientific">Geomonas limicola</name>
    <dbReference type="NCBI Taxonomy" id="2740186"/>
    <lineage>
        <taxon>Bacteria</taxon>
        <taxon>Pseudomonadati</taxon>
        <taxon>Thermodesulfobacteriota</taxon>
        <taxon>Desulfuromonadia</taxon>
        <taxon>Geobacterales</taxon>
        <taxon>Geobacteraceae</taxon>
        <taxon>Geomonas</taxon>
    </lineage>
</organism>
<dbReference type="Pfam" id="PF13511">
    <property type="entry name" value="DUF4124"/>
    <property type="match status" value="1"/>
</dbReference>
<dbReference type="RefSeq" id="WP_183362572.1">
    <property type="nucleotide sequence ID" value="NZ_BLXZ01000008.1"/>
</dbReference>
<dbReference type="EMBL" id="BLXZ01000008">
    <property type="protein sequence ID" value="GFO69981.1"/>
    <property type="molecule type" value="Genomic_DNA"/>
</dbReference>
<evidence type="ECO:0000256" key="2">
    <source>
        <dbReference type="SAM" id="SignalP"/>
    </source>
</evidence>
<gene>
    <name evidence="4" type="ORF">GMLC_35600</name>
</gene>
<feature type="chain" id="PRO_5028032957" description="DUF4124 domain-containing protein" evidence="2">
    <location>
        <begin position="18"/>
        <end position="160"/>
    </location>
</feature>
<evidence type="ECO:0000256" key="1">
    <source>
        <dbReference type="SAM" id="MobiDB-lite"/>
    </source>
</evidence>
<evidence type="ECO:0000259" key="3">
    <source>
        <dbReference type="Pfam" id="PF13511"/>
    </source>
</evidence>